<protein>
    <submittedName>
        <fullName evidence="5">Aminotransferase class I/II-fold pyridoxal phosphate-dependent enzyme</fullName>
    </submittedName>
</protein>
<evidence type="ECO:0000313" key="6">
    <source>
        <dbReference type="Proteomes" id="UP001486565"/>
    </source>
</evidence>
<dbReference type="InterPro" id="IPR000277">
    <property type="entry name" value="Cys/Met-Metab_PyrdxlP-dep_enz"/>
</dbReference>
<dbReference type="Gene3D" id="3.90.1150.10">
    <property type="entry name" value="Aspartate Aminotransferase, domain 1"/>
    <property type="match status" value="1"/>
</dbReference>
<evidence type="ECO:0000313" key="5">
    <source>
        <dbReference type="EMBL" id="WZL69206.1"/>
    </source>
</evidence>
<keyword evidence="6" id="KW-1185">Reference proteome</keyword>
<keyword evidence="5" id="KW-0032">Aminotransferase</keyword>
<evidence type="ECO:0000256" key="3">
    <source>
        <dbReference type="ARBA" id="ARBA00022898"/>
    </source>
</evidence>
<dbReference type="InterPro" id="IPR054542">
    <property type="entry name" value="Cys_met_metab_PP"/>
</dbReference>
<dbReference type="InterPro" id="IPR015422">
    <property type="entry name" value="PyrdxlP-dep_Trfase_small"/>
</dbReference>
<dbReference type="CDD" id="cd00614">
    <property type="entry name" value="CGS_like"/>
    <property type="match status" value="1"/>
</dbReference>
<comment type="cofactor">
    <cofactor evidence="1 4">
        <name>pyridoxal 5'-phosphate</name>
        <dbReference type="ChEBI" id="CHEBI:597326"/>
    </cofactor>
</comment>
<dbReference type="RefSeq" id="WP_341876214.1">
    <property type="nucleotide sequence ID" value="NZ_CP121687.1"/>
</dbReference>
<comment type="similarity">
    <text evidence="2 4">Belongs to the trans-sulfuration enzymes family.</text>
</comment>
<dbReference type="EMBL" id="CP121687">
    <property type="protein sequence ID" value="WZL69206.1"/>
    <property type="molecule type" value="Genomic_DNA"/>
</dbReference>
<name>A0ABZ2Y3N2_9FIRM</name>
<dbReference type="PIRSF" id="PIRSF001434">
    <property type="entry name" value="CGS"/>
    <property type="match status" value="1"/>
</dbReference>
<organism evidence="5 6">
    <name type="scientific">Defluviitalea saccharophila</name>
    <dbReference type="NCBI Taxonomy" id="879970"/>
    <lineage>
        <taxon>Bacteria</taxon>
        <taxon>Bacillati</taxon>
        <taxon>Bacillota</taxon>
        <taxon>Clostridia</taxon>
        <taxon>Lachnospirales</taxon>
        <taxon>Defluviitaleaceae</taxon>
        <taxon>Defluviitalea</taxon>
    </lineage>
</organism>
<dbReference type="InterPro" id="IPR015424">
    <property type="entry name" value="PyrdxlP-dep_Trfase"/>
</dbReference>
<dbReference type="GO" id="GO:0008483">
    <property type="term" value="F:transaminase activity"/>
    <property type="evidence" value="ECO:0007669"/>
    <property type="project" value="UniProtKB-KW"/>
</dbReference>
<gene>
    <name evidence="5" type="ORF">QBE51_10410</name>
</gene>
<dbReference type="Pfam" id="PF01053">
    <property type="entry name" value="Cys_Met_Meta_PP"/>
    <property type="match status" value="1"/>
</dbReference>
<proteinExistence type="inferred from homology"/>
<dbReference type="PANTHER" id="PTHR11808">
    <property type="entry name" value="TRANS-SULFURATION ENZYME FAMILY MEMBER"/>
    <property type="match status" value="1"/>
</dbReference>
<accession>A0ABZ2Y3N2</accession>
<keyword evidence="3 4" id="KW-0663">Pyridoxal phosphate</keyword>
<evidence type="ECO:0000256" key="1">
    <source>
        <dbReference type="ARBA" id="ARBA00001933"/>
    </source>
</evidence>
<evidence type="ECO:0000256" key="2">
    <source>
        <dbReference type="ARBA" id="ARBA00009077"/>
    </source>
</evidence>
<dbReference type="Proteomes" id="UP001486565">
    <property type="component" value="Chromosome"/>
</dbReference>
<keyword evidence="5" id="KW-0808">Transferase</keyword>
<dbReference type="PANTHER" id="PTHR11808:SF15">
    <property type="entry name" value="CYSTATHIONINE GAMMA-LYASE"/>
    <property type="match status" value="1"/>
</dbReference>
<evidence type="ECO:0000256" key="4">
    <source>
        <dbReference type="RuleBase" id="RU362118"/>
    </source>
</evidence>
<dbReference type="Gene3D" id="3.40.640.10">
    <property type="entry name" value="Type I PLP-dependent aspartate aminotransferase-like (Major domain)"/>
    <property type="match status" value="1"/>
</dbReference>
<dbReference type="PROSITE" id="PS00868">
    <property type="entry name" value="CYS_MET_METAB_PP"/>
    <property type="match status" value="1"/>
</dbReference>
<dbReference type="SUPFAM" id="SSF53383">
    <property type="entry name" value="PLP-dependent transferases"/>
    <property type="match status" value="1"/>
</dbReference>
<reference evidence="5 6" key="1">
    <citation type="submission" date="2023-03" db="EMBL/GenBank/DDBJ databases">
        <title>Novel Species.</title>
        <authorList>
            <person name="Ma S."/>
        </authorList>
    </citation>
    <scope>NUCLEOTIDE SEQUENCE [LARGE SCALE GENOMIC DNA]</scope>
    <source>
        <strain evidence="5 6">LIND6LT2</strain>
    </source>
</reference>
<dbReference type="InterPro" id="IPR015421">
    <property type="entry name" value="PyrdxlP-dep_Trfase_major"/>
</dbReference>
<sequence length="375" mass="41346">MDIRSLAIHGGANGDPYTGAVTVPIYQTSTYAQKSIGQHKGFEYSRTGNPTREVLEKLIAELEEGYRGFAFGSGMAAISSVLMLLKSGDHILVSDDVYGGTFRVIDKVFKNFDLEYDFINTSDIAKVRDSIKDNTKMIYIETPTNPLMKLTSIHAIAEIAKEKGILTVVDNTFATPYLQRPITQGADIVLHSATKYLGGHSDLVAGLVVVNNEELGNRMHFIQNAVGAILGPFDSWLLIKGIRTLPIRMDRHCENAEQIVSWLSKQSWVKKIYYPGYNDSQDVLSSQMSKAGGMISFEVDSEATVEKVLSNLKVITLAESLGGIESLISVPAKMTHASIPEEIREKIGITNRLIRLSVGIEYVEDIIKDLDISLK</sequence>